<dbReference type="OrthoDB" id="199913at2759"/>
<keyword evidence="3" id="KW-0964">Secreted</keyword>
<dbReference type="AlphaFoldDB" id="A0A2S2QF57"/>
<organism evidence="7">
    <name type="scientific">Sipha flava</name>
    <name type="common">yellow sugarcane aphid</name>
    <dbReference type="NCBI Taxonomy" id="143950"/>
    <lineage>
        <taxon>Eukaryota</taxon>
        <taxon>Metazoa</taxon>
        <taxon>Ecdysozoa</taxon>
        <taxon>Arthropoda</taxon>
        <taxon>Hexapoda</taxon>
        <taxon>Insecta</taxon>
        <taxon>Pterygota</taxon>
        <taxon>Neoptera</taxon>
        <taxon>Paraneoptera</taxon>
        <taxon>Hemiptera</taxon>
        <taxon>Sternorrhyncha</taxon>
        <taxon>Aphidomorpha</taxon>
        <taxon>Aphidoidea</taxon>
        <taxon>Aphididae</taxon>
        <taxon>Sipha</taxon>
    </lineage>
</organism>
<dbReference type="PRINTS" id="PR00821">
    <property type="entry name" value="TAGLIPASE"/>
</dbReference>
<name>A0A2S2QF57_9HEMI</name>
<evidence type="ECO:0000256" key="1">
    <source>
        <dbReference type="ARBA" id="ARBA00004613"/>
    </source>
</evidence>
<dbReference type="InterPro" id="IPR033906">
    <property type="entry name" value="Lipase_N"/>
</dbReference>
<dbReference type="SUPFAM" id="SSF53474">
    <property type="entry name" value="alpha/beta-Hydrolases"/>
    <property type="match status" value="1"/>
</dbReference>
<dbReference type="PANTHER" id="PTHR11610:SF173">
    <property type="entry name" value="LIPASE DOMAIN-CONTAINING PROTEIN-RELATED"/>
    <property type="match status" value="1"/>
</dbReference>
<accession>A0A2S2QF57</accession>
<dbReference type="GO" id="GO:0017171">
    <property type="term" value="F:serine hydrolase activity"/>
    <property type="evidence" value="ECO:0007669"/>
    <property type="project" value="TreeGrafter"/>
</dbReference>
<dbReference type="CDD" id="cd00707">
    <property type="entry name" value="Pancreat_lipase_like"/>
    <property type="match status" value="1"/>
</dbReference>
<evidence type="ECO:0000259" key="6">
    <source>
        <dbReference type="Pfam" id="PF00151"/>
    </source>
</evidence>
<evidence type="ECO:0000313" key="9">
    <source>
        <dbReference type="RefSeq" id="XP_025413212.1"/>
    </source>
</evidence>
<reference evidence="9" key="2">
    <citation type="submission" date="2025-04" db="UniProtKB">
        <authorList>
            <consortium name="RefSeq"/>
        </authorList>
    </citation>
    <scope>IDENTIFICATION</scope>
    <source>
        <tissue evidence="9">Whole body</tissue>
    </source>
</reference>
<dbReference type="PANTHER" id="PTHR11610">
    <property type="entry name" value="LIPASE"/>
    <property type="match status" value="1"/>
</dbReference>
<dbReference type="Gene3D" id="3.40.50.1820">
    <property type="entry name" value="alpha/beta hydrolase"/>
    <property type="match status" value="1"/>
</dbReference>
<keyword evidence="5" id="KW-0812">Transmembrane</keyword>
<dbReference type="Pfam" id="PF00151">
    <property type="entry name" value="Lipase"/>
    <property type="match status" value="1"/>
</dbReference>
<dbReference type="Proteomes" id="UP000694846">
    <property type="component" value="Unplaced"/>
</dbReference>
<reference evidence="7" key="1">
    <citation type="submission" date="2018-04" db="EMBL/GenBank/DDBJ databases">
        <title>Transcriptome assembly of Sipha flava.</title>
        <authorList>
            <person name="Scully E.D."/>
            <person name="Geib S.M."/>
            <person name="Palmer N.A."/>
            <person name="Koch K."/>
            <person name="Bradshaw J."/>
            <person name="Heng-Moss T."/>
            <person name="Sarath G."/>
        </authorList>
    </citation>
    <scope>NUCLEOTIDE SEQUENCE</scope>
</reference>
<dbReference type="RefSeq" id="XP_025413212.1">
    <property type="nucleotide sequence ID" value="XM_025557427.1"/>
</dbReference>
<gene>
    <name evidence="7" type="primary">PNLIPRP2_1</name>
    <name evidence="9" type="synonym">LOC112685515</name>
    <name evidence="7" type="ORF">g.117995</name>
</gene>
<sequence>MFIILSNYFIYIWLTIIICIHSFVHQIRVELPSVSESTSLELDEYNEINFDQNSNSLYNTSKHVFYWLYTSNETDGQLLNRSEPRMIESTTYDLANPMKLIVHGWLGTTQEKEGLCSINIKSYFKVGNYNVICVDWKQYSTDLSYAIAKARAKHIGKDIARVVSRITKNMTEGTADMHLIGHSLGAHIVGFTGKILTNLVPRITGLDPAKPMYEKSDPQDRLDFTDAQYVDIIHTNGDQNALFEALGHIDIYPNGGKSQPNCGKMDKRTGSCSHIKSYHYFAHSIWAKEDYVAQNCSSWDDYKNKKCKNNDTTFMGEHVDKNKTGTYFLETEIED</sequence>
<evidence type="ECO:0000256" key="2">
    <source>
        <dbReference type="ARBA" id="ARBA00010701"/>
    </source>
</evidence>
<evidence type="ECO:0000313" key="7">
    <source>
        <dbReference type="EMBL" id="MBY76368.1"/>
    </source>
</evidence>
<dbReference type="EMBL" id="GGMS01007165">
    <property type="protein sequence ID" value="MBY76368.1"/>
    <property type="molecule type" value="Transcribed_RNA"/>
</dbReference>
<evidence type="ECO:0000256" key="4">
    <source>
        <dbReference type="RuleBase" id="RU004262"/>
    </source>
</evidence>
<dbReference type="GO" id="GO:0005615">
    <property type="term" value="C:extracellular space"/>
    <property type="evidence" value="ECO:0007669"/>
    <property type="project" value="TreeGrafter"/>
</dbReference>
<evidence type="ECO:0000313" key="8">
    <source>
        <dbReference type="Proteomes" id="UP000694846"/>
    </source>
</evidence>
<proteinExistence type="inferred from homology"/>
<evidence type="ECO:0000256" key="5">
    <source>
        <dbReference type="SAM" id="Phobius"/>
    </source>
</evidence>
<dbReference type="GO" id="GO:0016042">
    <property type="term" value="P:lipid catabolic process"/>
    <property type="evidence" value="ECO:0007669"/>
    <property type="project" value="TreeGrafter"/>
</dbReference>
<dbReference type="GO" id="GO:0016298">
    <property type="term" value="F:lipase activity"/>
    <property type="evidence" value="ECO:0007669"/>
    <property type="project" value="InterPro"/>
</dbReference>
<feature type="transmembrane region" description="Helical" evidence="5">
    <location>
        <begin position="7"/>
        <end position="24"/>
    </location>
</feature>
<comment type="subcellular location">
    <subcellularLocation>
        <location evidence="1">Secreted</location>
    </subcellularLocation>
</comment>
<dbReference type="InterPro" id="IPR013818">
    <property type="entry name" value="Lipase"/>
</dbReference>
<keyword evidence="5" id="KW-0472">Membrane</keyword>
<feature type="domain" description="Lipase" evidence="6">
    <location>
        <begin position="60"/>
        <end position="332"/>
    </location>
</feature>
<comment type="similarity">
    <text evidence="2 4">Belongs to the AB hydrolase superfamily. Lipase family.</text>
</comment>
<dbReference type="InterPro" id="IPR029058">
    <property type="entry name" value="AB_hydrolase_fold"/>
</dbReference>
<keyword evidence="5" id="KW-1133">Transmembrane helix</keyword>
<keyword evidence="8" id="KW-1185">Reference proteome</keyword>
<protein>
    <submittedName>
        <fullName evidence="7 9">Pancreatic lipase-related protein 2</fullName>
    </submittedName>
</protein>
<evidence type="ECO:0000256" key="3">
    <source>
        <dbReference type="ARBA" id="ARBA00022525"/>
    </source>
</evidence>
<dbReference type="InterPro" id="IPR000734">
    <property type="entry name" value="TAG_lipase"/>
</dbReference>